<dbReference type="PANTHER" id="PTHR43329">
    <property type="entry name" value="EPOXIDE HYDROLASE"/>
    <property type="match status" value="1"/>
</dbReference>
<dbReference type="Proteomes" id="UP001500928">
    <property type="component" value="Unassembled WGS sequence"/>
</dbReference>
<reference evidence="4" key="1">
    <citation type="journal article" date="2019" name="Int. J. Syst. Evol. Microbiol.">
        <title>The Global Catalogue of Microorganisms (GCM) 10K type strain sequencing project: providing services to taxonomists for standard genome sequencing and annotation.</title>
        <authorList>
            <consortium name="The Broad Institute Genomics Platform"/>
            <consortium name="The Broad Institute Genome Sequencing Center for Infectious Disease"/>
            <person name="Wu L."/>
            <person name="Ma J."/>
        </authorList>
    </citation>
    <scope>NUCLEOTIDE SEQUENCE [LARGE SCALE GENOMIC DNA]</scope>
    <source>
        <strain evidence="4">JCM 17979</strain>
    </source>
</reference>
<dbReference type="EMBL" id="BAABHO010000083">
    <property type="protein sequence ID" value="GAA4812804.1"/>
    <property type="molecule type" value="Genomic_DNA"/>
</dbReference>
<dbReference type="InterPro" id="IPR000639">
    <property type="entry name" value="Epox_hydrolase-like"/>
</dbReference>
<name>A0ABP9CMM6_9PSEU</name>
<dbReference type="RefSeq" id="WP_345424718.1">
    <property type="nucleotide sequence ID" value="NZ_BAABHO010000083.1"/>
</dbReference>
<dbReference type="PRINTS" id="PR00412">
    <property type="entry name" value="EPOXHYDRLASE"/>
</dbReference>
<dbReference type="InterPro" id="IPR000073">
    <property type="entry name" value="AB_hydrolase_1"/>
</dbReference>
<comment type="caution">
    <text evidence="3">The sequence shown here is derived from an EMBL/GenBank/DDBJ whole genome shotgun (WGS) entry which is preliminary data.</text>
</comment>
<dbReference type="GO" id="GO:0016787">
    <property type="term" value="F:hydrolase activity"/>
    <property type="evidence" value="ECO:0007669"/>
    <property type="project" value="UniProtKB-KW"/>
</dbReference>
<organism evidence="3 4">
    <name type="scientific">Actinomycetospora chlora</name>
    <dbReference type="NCBI Taxonomy" id="663608"/>
    <lineage>
        <taxon>Bacteria</taxon>
        <taxon>Bacillati</taxon>
        <taxon>Actinomycetota</taxon>
        <taxon>Actinomycetes</taxon>
        <taxon>Pseudonocardiales</taxon>
        <taxon>Pseudonocardiaceae</taxon>
        <taxon>Actinomycetospora</taxon>
    </lineage>
</organism>
<dbReference type="Gene3D" id="3.40.50.1820">
    <property type="entry name" value="alpha/beta hydrolase"/>
    <property type="match status" value="1"/>
</dbReference>
<evidence type="ECO:0000256" key="1">
    <source>
        <dbReference type="ARBA" id="ARBA00022801"/>
    </source>
</evidence>
<keyword evidence="1 3" id="KW-0378">Hydrolase</keyword>
<gene>
    <name evidence="3" type="ORF">GCM10023200_58230</name>
</gene>
<sequence>MTSGSAADIAGPWTHRTVSANGVQLHVAQAGPESGPLVLLLHGFPGFWWAWRHQIPALAAAGYRVAAADLRGYGDSDRPPRGYDLWTLAGDAAGLVRSLGAREAAIVGAGWGGAVGWTIATLQPGAVRRLAVVAAPHPRALRDAARRRPWSPVVRAAASVQVPRLPERRVRRDAAAWVAELLRDGSGPGWVAAPEFAEVADHHRAAMLLPRVSHTALEGFRWCVRSQFRPDGARYAAAMDRRVTVPVLQVHGADDPWVPDRVARASARWCDAGHDHRTLDGVGHFPHQEAPRHVTDALLDFLDAP</sequence>
<protein>
    <submittedName>
        <fullName evidence="3">Alpha/beta hydrolase</fullName>
    </submittedName>
</protein>
<dbReference type="PRINTS" id="PR00111">
    <property type="entry name" value="ABHYDROLASE"/>
</dbReference>
<evidence type="ECO:0000313" key="4">
    <source>
        <dbReference type="Proteomes" id="UP001500928"/>
    </source>
</evidence>
<keyword evidence="4" id="KW-1185">Reference proteome</keyword>
<proteinExistence type="predicted"/>
<feature type="domain" description="AB hydrolase-1" evidence="2">
    <location>
        <begin position="36"/>
        <end position="290"/>
    </location>
</feature>
<evidence type="ECO:0000313" key="3">
    <source>
        <dbReference type="EMBL" id="GAA4812804.1"/>
    </source>
</evidence>
<dbReference type="Pfam" id="PF00561">
    <property type="entry name" value="Abhydrolase_1"/>
    <property type="match status" value="1"/>
</dbReference>
<accession>A0ABP9CMM6</accession>
<evidence type="ECO:0000259" key="2">
    <source>
        <dbReference type="Pfam" id="PF00561"/>
    </source>
</evidence>
<dbReference type="SUPFAM" id="SSF53474">
    <property type="entry name" value="alpha/beta-Hydrolases"/>
    <property type="match status" value="1"/>
</dbReference>
<dbReference type="InterPro" id="IPR029058">
    <property type="entry name" value="AB_hydrolase_fold"/>
</dbReference>